<dbReference type="PRINTS" id="PR00973">
    <property type="entry name" value="RIBOSOMALS17"/>
</dbReference>
<accession>A0A1F7U7H8</accession>
<sequence length="93" mass="10816">MNTEKANLKAADASARRRLQGVVVSDKMSKTVIVRVDRTATHPMYRKQYRVSRRYKAHDEENAYHSGDVVTIEETRPVSRDKRWRVVSKVSKN</sequence>
<dbReference type="Gene3D" id="2.40.50.140">
    <property type="entry name" value="Nucleic acid-binding proteins"/>
    <property type="match status" value="1"/>
</dbReference>
<dbReference type="Proteomes" id="UP000176303">
    <property type="component" value="Unassembled WGS sequence"/>
</dbReference>
<evidence type="ECO:0000256" key="7">
    <source>
        <dbReference type="RuleBase" id="RU003872"/>
    </source>
</evidence>
<dbReference type="NCBIfam" id="TIGR03635">
    <property type="entry name" value="uS17_bact"/>
    <property type="match status" value="1"/>
</dbReference>
<evidence type="ECO:0000256" key="5">
    <source>
        <dbReference type="ARBA" id="ARBA00023274"/>
    </source>
</evidence>
<proteinExistence type="inferred from homology"/>
<dbReference type="HAMAP" id="MF_01345_B">
    <property type="entry name" value="Ribosomal_uS17_B"/>
    <property type="match status" value="1"/>
</dbReference>
<dbReference type="Pfam" id="PF00366">
    <property type="entry name" value="Ribosomal_S17"/>
    <property type="match status" value="1"/>
</dbReference>
<comment type="similarity">
    <text evidence="1 6 7">Belongs to the universal ribosomal protein uS17 family.</text>
</comment>
<dbReference type="PROSITE" id="PS00056">
    <property type="entry name" value="RIBOSOMAL_S17"/>
    <property type="match status" value="1"/>
</dbReference>
<evidence type="ECO:0000256" key="1">
    <source>
        <dbReference type="ARBA" id="ARBA00010254"/>
    </source>
</evidence>
<name>A0A1F7U7H8_9BACT</name>
<keyword evidence="3 6" id="KW-0694">RNA-binding</keyword>
<evidence type="ECO:0000313" key="8">
    <source>
        <dbReference type="EMBL" id="OGL74216.1"/>
    </source>
</evidence>
<comment type="function">
    <text evidence="6">One of the primary rRNA binding proteins, it binds specifically to the 5'-end of 16S ribosomal RNA.</text>
</comment>
<evidence type="ECO:0000256" key="6">
    <source>
        <dbReference type="HAMAP-Rule" id="MF_01345"/>
    </source>
</evidence>
<dbReference type="PANTHER" id="PTHR10744">
    <property type="entry name" value="40S RIBOSOMAL PROTEIN S11 FAMILY MEMBER"/>
    <property type="match status" value="1"/>
</dbReference>
<dbReference type="GO" id="GO:0019843">
    <property type="term" value="F:rRNA binding"/>
    <property type="evidence" value="ECO:0007669"/>
    <property type="project" value="UniProtKB-UniRule"/>
</dbReference>
<dbReference type="NCBIfam" id="NF004123">
    <property type="entry name" value="PRK05610.1"/>
    <property type="match status" value="1"/>
</dbReference>
<dbReference type="SUPFAM" id="SSF50249">
    <property type="entry name" value="Nucleic acid-binding proteins"/>
    <property type="match status" value="1"/>
</dbReference>
<keyword evidence="2 6" id="KW-0699">rRNA-binding</keyword>
<organism evidence="8 9">
    <name type="scientific">Candidatus Uhrbacteria bacterium RIFCSPHIGHO2_02_FULL_57_19</name>
    <dbReference type="NCBI Taxonomy" id="1802391"/>
    <lineage>
        <taxon>Bacteria</taxon>
        <taxon>Candidatus Uhriibacteriota</taxon>
    </lineage>
</organism>
<dbReference type="GO" id="GO:0006412">
    <property type="term" value="P:translation"/>
    <property type="evidence" value="ECO:0007669"/>
    <property type="project" value="UniProtKB-UniRule"/>
</dbReference>
<evidence type="ECO:0000256" key="3">
    <source>
        <dbReference type="ARBA" id="ARBA00022884"/>
    </source>
</evidence>
<dbReference type="InterPro" id="IPR019984">
    <property type="entry name" value="Ribosomal_uS17_bact/chlr"/>
</dbReference>
<dbReference type="AlphaFoldDB" id="A0A1F7U7H8"/>
<dbReference type="CDD" id="cd00364">
    <property type="entry name" value="Ribosomal_uS17"/>
    <property type="match status" value="1"/>
</dbReference>
<gene>
    <name evidence="6" type="primary">rpsQ</name>
    <name evidence="8" type="ORF">A3D72_03490</name>
</gene>
<dbReference type="STRING" id="1802391.A3D72_03490"/>
<protein>
    <recommendedName>
        <fullName evidence="6">Small ribosomal subunit protein uS17</fullName>
    </recommendedName>
</protein>
<dbReference type="GO" id="GO:0003735">
    <property type="term" value="F:structural constituent of ribosome"/>
    <property type="evidence" value="ECO:0007669"/>
    <property type="project" value="UniProtKB-UniRule"/>
</dbReference>
<dbReference type="PANTHER" id="PTHR10744:SF1">
    <property type="entry name" value="SMALL RIBOSOMAL SUBUNIT PROTEIN US17M"/>
    <property type="match status" value="1"/>
</dbReference>
<keyword evidence="5 6" id="KW-0687">Ribonucleoprotein</keyword>
<dbReference type="InterPro" id="IPR012340">
    <property type="entry name" value="NA-bd_OB-fold"/>
</dbReference>
<reference evidence="8 9" key="1">
    <citation type="journal article" date="2016" name="Nat. Commun.">
        <title>Thousands of microbial genomes shed light on interconnected biogeochemical processes in an aquifer system.</title>
        <authorList>
            <person name="Anantharaman K."/>
            <person name="Brown C.T."/>
            <person name="Hug L.A."/>
            <person name="Sharon I."/>
            <person name="Castelle C.J."/>
            <person name="Probst A.J."/>
            <person name="Thomas B.C."/>
            <person name="Singh A."/>
            <person name="Wilkins M.J."/>
            <person name="Karaoz U."/>
            <person name="Brodie E.L."/>
            <person name="Williams K.H."/>
            <person name="Hubbard S.S."/>
            <person name="Banfield J.F."/>
        </authorList>
    </citation>
    <scope>NUCLEOTIDE SEQUENCE [LARGE SCALE GENOMIC DNA]</scope>
</reference>
<dbReference type="EMBL" id="MGDZ01000004">
    <property type="protein sequence ID" value="OGL74216.1"/>
    <property type="molecule type" value="Genomic_DNA"/>
</dbReference>
<dbReference type="InterPro" id="IPR000266">
    <property type="entry name" value="Ribosomal_uS17"/>
</dbReference>
<comment type="caution">
    <text evidence="8">The sequence shown here is derived from an EMBL/GenBank/DDBJ whole genome shotgun (WGS) entry which is preliminary data.</text>
</comment>
<keyword evidence="4 6" id="KW-0689">Ribosomal protein</keyword>
<evidence type="ECO:0000256" key="2">
    <source>
        <dbReference type="ARBA" id="ARBA00022730"/>
    </source>
</evidence>
<evidence type="ECO:0000313" key="9">
    <source>
        <dbReference type="Proteomes" id="UP000176303"/>
    </source>
</evidence>
<evidence type="ECO:0000256" key="4">
    <source>
        <dbReference type="ARBA" id="ARBA00022980"/>
    </source>
</evidence>
<comment type="subunit">
    <text evidence="6">Part of the 30S ribosomal subunit.</text>
</comment>
<dbReference type="GO" id="GO:0022627">
    <property type="term" value="C:cytosolic small ribosomal subunit"/>
    <property type="evidence" value="ECO:0007669"/>
    <property type="project" value="UniProtKB-UniRule"/>
</dbReference>
<dbReference type="InterPro" id="IPR019979">
    <property type="entry name" value="Ribosomal_uS17_CS"/>
</dbReference>